<dbReference type="Pfam" id="PF01369">
    <property type="entry name" value="Sec7"/>
    <property type="match status" value="1"/>
</dbReference>
<dbReference type="STRING" id="109895.A0A507EBR5"/>
<feature type="compositionally biased region" description="Polar residues" evidence="1">
    <location>
        <begin position="1"/>
        <end position="12"/>
    </location>
</feature>
<dbReference type="InterPro" id="IPR056604">
    <property type="entry name" value="GBF1-like_TPR"/>
</dbReference>
<sequence>MTARNSAGSSSAYRPVNRGGSQLPLDGTFTYQPSRKARPELDWRYLVQNEIVSVTNALRKNQRWNMPFERDRRTETATTPSYDFCQENANHGYASLDAVIEFTAVAAKSGRAPMATVDGSPLMNGFSLLRARLTLLHALRDVNPLDLLEPFLAVIRSPDTTGPMTHAALTSVEKFITYRVLDPNHPGLALATAALTDAVVRCRFEATDAVADEAVLAKILALLRVILTSEIGQKSLHDKGICEMVEVAFGMIFQGRVNELLRRSAEQTLVVLVQALFERLSVIVRAKEHDNLRSSDPRARPAPVAPINERIGYFGMRGTTGRLSSVTDAASTSEVHEPHEVAANGPTSPQIQMFEPGHDAATREANVISVAGLPASNTNVPDETGEGPRIEVARNEHMLHDGGIHAVRQEHGQTTSAAPVNAGAILESTVGLAANQTLMEQPAINQGQAVVQNRVVAEQPMQPFGLPAILEMLRVLITLIDPRNRQHTDAMHRTVALSLLHAGLEVGGRSLGKLISWKLSGRQRGSYFESNSPGTGTGLSSMSHMREDAERSTEALDEQVSETNRSLGGPSSPSGMSPVGSEEQLTAAALDTEPETWEDAEDRAVLMARELVLNELCKYLLQLLESSSAVTASMPSTTSISILSLSLQCFTRLLQTSPQHLKLQQEWFLKWVIERLDAGVATWDIEDWDKRDPAKDIWHHQEATPQQRGMPVTGEVRELILESLAQLCQMPSFAVELYINYDCDMERPTHLYEDLVTFLAKHSFPDLTPGGLVTSPSHQSICFDTLLILLHHMVERKSLTRHTLPPSGGAASGYQTPLLDLSSDDTANMQPSAPDILRFNKARKRILIEGCERFNKDTKDGIKFLQENNFLPDPLDAQSLAHFFRAPGNINKKVLGEYLAKPKHIDILKAMVQSMDFADKSFDEALRMLLESFRLPGESQQIERIVEVFAAAYFDAMESTGSHDLDNVNAAFVLAYSVIMLNTDLHNKRVKHKMTFEDFKRNLRGVNGDKDFSPEYLKQIYIRIKENEIVLPEEHDGDLGFNYHWKELIKRAENCGPMIPCTKNVYDKDMLLIVWNSVLAAISYAFDTAEDNLTLQKAVVAYHHCSTIAAYYEILEMFDNIVVSLSKMTGLLTESRQLPPEATTIEERKSRSGTFVDPWCADLGRNYRGQVAAVLLFSLVDEYGTSLRKGWRWVIACVRNMYLHSLLPDQLMQTEDFVRGLIIIPRVKDTITPERAPTGAATKRDVGLFSTFANFLSLSSNSPGDWTDYDATPEELSSQRKAMNCIAACKIDMLLSDTRFLEEDTLVFLIDSLAQASFAHEDRGPTQFESPTLHKPKVITGDAASAETGTAASPPPTLKYDAAASFLLELMISITIHNRDRIAVVWPKTFNHIKGIFDNAAHHNVALLERAAINLLRLVLRVGHKDDMLTKIFDSLAALTSLPQESFNAIAEQLMAGLVFILKSDPSIIKRNTHWDAIFTLLARASMVPAASRHSFEATCLIISDGTDSSCVSAENFGDCVDLLIGYAVAARVAVPGSAPLGTALPRGRSSSSPINGGMAGGGSGPTSPTLGSNMRNATSQAAVDQALRALDKLFRLHLRIPSLVQKSGMKMNRAFFEFWLPILSGLSQQLYHPAREVRQYALTHLQRVLLSPQLESGCGEASPEIWADCFENVLFPMLDELLRPEMTRLDPIGLDETRMRAAALLCKIFLQYFPRIHEWQDLPQLWGKILEFMRKYMAAGGSDYLREGVQESLKNMLLVMSTQGIFQPPSEEQNSHYIEPNLWGPTWEYVDSFLPELKSELFPPPSPTSPQPPAPQAPAAGEEASASREEASQQQQEGKPAALSIGAVQPRDKPSGVKITEKPVPVKEIIVEGGSVIVQDDS</sequence>
<name>A0A507EBR5_9FUNG</name>
<feature type="compositionally biased region" description="Low complexity" evidence="1">
    <location>
        <begin position="566"/>
        <end position="581"/>
    </location>
</feature>
<dbReference type="Gene3D" id="1.10.1000.11">
    <property type="entry name" value="Arf Nucleotide-binding Site Opener,domain 2"/>
    <property type="match status" value="1"/>
</dbReference>
<dbReference type="Gene3D" id="1.10.220.20">
    <property type="match status" value="1"/>
</dbReference>
<gene>
    <name evidence="3" type="ORF">PhCBS80983_g01054</name>
</gene>
<evidence type="ECO:0000259" key="2">
    <source>
        <dbReference type="PROSITE" id="PS50190"/>
    </source>
</evidence>
<dbReference type="Pfam" id="PF12783">
    <property type="entry name" value="Sec7-like_HUS"/>
    <property type="match status" value="1"/>
</dbReference>
<reference evidence="3 4" key="1">
    <citation type="journal article" date="2019" name="Sci. Rep.">
        <title>Comparative genomics of chytrid fungi reveal insights into the obligate biotrophic and pathogenic lifestyle of Synchytrium endobioticum.</title>
        <authorList>
            <person name="van de Vossenberg B.T.L.H."/>
            <person name="Warris S."/>
            <person name="Nguyen H.D.T."/>
            <person name="van Gent-Pelzer M.P.E."/>
            <person name="Joly D.L."/>
            <person name="van de Geest H.C."/>
            <person name="Bonants P.J.M."/>
            <person name="Smith D.S."/>
            <person name="Levesque C.A."/>
            <person name="van der Lee T.A.J."/>
        </authorList>
    </citation>
    <scope>NUCLEOTIDE SEQUENCE [LARGE SCALE GENOMIC DNA]</scope>
    <source>
        <strain evidence="3 4">CBS 809.83</strain>
    </source>
</reference>
<feature type="compositionally biased region" description="Polar residues" evidence="1">
    <location>
        <begin position="528"/>
        <end position="543"/>
    </location>
</feature>
<feature type="compositionally biased region" description="Basic and acidic residues" evidence="1">
    <location>
        <begin position="1851"/>
        <end position="1866"/>
    </location>
</feature>
<keyword evidence="4" id="KW-1185">Reference proteome</keyword>
<feature type="region of interest" description="Disordered" evidence="1">
    <location>
        <begin position="1"/>
        <end position="31"/>
    </location>
</feature>
<evidence type="ECO:0000256" key="1">
    <source>
        <dbReference type="SAM" id="MobiDB-lite"/>
    </source>
</evidence>
<dbReference type="InterPro" id="IPR000904">
    <property type="entry name" value="Sec7_dom"/>
</dbReference>
<dbReference type="PANTHER" id="PTHR10663:SF388">
    <property type="entry name" value="GOLGI-SPECIFIC BREFELDIN A-RESISTANCE GUANINE NUCLEOTIDE EXCHANGE FACTOR 1"/>
    <property type="match status" value="1"/>
</dbReference>
<dbReference type="InterPro" id="IPR032691">
    <property type="entry name" value="Mon2/Sec7/BIG1-like_HUS"/>
</dbReference>
<organism evidence="3 4">
    <name type="scientific">Powellomyces hirtus</name>
    <dbReference type="NCBI Taxonomy" id="109895"/>
    <lineage>
        <taxon>Eukaryota</taxon>
        <taxon>Fungi</taxon>
        <taxon>Fungi incertae sedis</taxon>
        <taxon>Chytridiomycota</taxon>
        <taxon>Chytridiomycota incertae sedis</taxon>
        <taxon>Chytridiomycetes</taxon>
        <taxon>Spizellomycetales</taxon>
        <taxon>Powellomycetaceae</taxon>
        <taxon>Powellomyces</taxon>
    </lineage>
</organism>
<feature type="region of interest" description="Disordered" evidence="1">
    <location>
        <begin position="526"/>
        <end position="582"/>
    </location>
</feature>
<feature type="region of interest" description="Disordered" evidence="1">
    <location>
        <begin position="1801"/>
        <end position="1866"/>
    </location>
</feature>
<dbReference type="CDD" id="cd00171">
    <property type="entry name" value="Sec7"/>
    <property type="match status" value="1"/>
</dbReference>
<proteinExistence type="predicted"/>
<dbReference type="InterPro" id="IPR016024">
    <property type="entry name" value="ARM-type_fold"/>
</dbReference>
<dbReference type="InterPro" id="IPR023394">
    <property type="entry name" value="Sec7_C_sf"/>
</dbReference>
<evidence type="ECO:0000313" key="3">
    <source>
        <dbReference type="EMBL" id="TPX61513.1"/>
    </source>
</evidence>
<dbReference type="PANTHER" id="PTHR10663">
    <property type="entry name" value="GUANYL-NUCLEOTIDE EXCHANGE FACTOR"/>
    <property type="match status" value="1"/>
</dbReference>
<evidence type="ECO:0000313" key="4">
    <source>
        <dbReference type="Proteomes" id="UP000318582"/>
    </source>
</evidence>
<dbReference type="GO" id="GO:0005794">
    <property type="term" value="C:Golgi apparatus"/>
    <property type="evidence" value="ECO:0007669"/>
    <property type="project" value="UniProtKB-ARBA"/>
</dbReference>
<dbReference type="GO" id="GO:0005085">
    <property type="term" value="F:guanyl-nucleotide exchange factor activity"/>
    <property type="evidence" value="ECO:0007669"/>
    <property type="project" value="InterPro"/>
</dbReference>
<accession>A0A507EBR5</accession>
<dbReference type="Pfam" id="PF23325">
    <property type="entry name" value="TPR_28"/>
    <property type="match status" value="1"/>
</dbReference>
<feature type="compositionally biased region" description="Pro residues" evidence="1">
    <location>
        <begin position="1803"/>
        <end position="1817"/>
    </location>
</feature>
<dbReference type="Proteomes" id="UP000318582">
    <property type="component" value="Unassembled WGS sequence"/>
</dbReference>
<feature type="domain" description="SEC7" evidence="2">
    <location>
        <begin position="836"/>
        <end position="1027"/>
    </location>
</feature>
<dbReference type="SMART" id="SM00222">
    <property type="entry name" value="Sec7"/>
    <property type="match status" value="1"/>
</dbReference>
<feature type="compositionally biased region" description="Basic and acidic residues" evidence="1">
    <location>
        <begin position="544"/>
        <end position="554"/>
    </location>
</feature>
<feature type="region of interest" description="Disordered" evidence="1">
    <location>
        <begin position="1545"/>
        <end position="1575"/>
    </location>
</feature>
<dbReference type="EMBL" id="QEAQ01000007">
    <property type="protein sequence ID" value="TPX61513.1"/>
    <property type="molecule type" value="Genomic_DNA"/>
</dbReference>
<dbReference type="GO" id="GO:0032012">
    <property type="term" value="P:regulation of ARF protein signal transduction"/>
    <property type="evidence" value="ECO:0007669"/>
    <property type="project" value="InterPro"/>
</dbReference>
<protein>
    <recommendedName>
        <fullName evidence="2">SEC7 domain-containing protein</fullName>
    </recommendedName>
</protein>
<comment type="caution">
    <text evidence="3">The sequence shown here is derived from an EMBL/GenBank/DDBJ whole genome shotgun (WGS) entry which is preliminary data.</text>
</comment>
<dbReference type="GO" id="GO:0016192">
    <property type="term" value="P:vesicle-mediated transport"/>
    <property type="evidence" value="ECO:0007669"/>
    <property type="project" value="UniProtKB-ARBA"/>
</dbReference>
<dbReference type="SUPFAM" id="SSF48371">
    <property type="entry name" value="ARM repeat"/>
    <property type="match status" value="1"/>
</dbReference>
<dbReference type="SUPFAM" id="SSF48425">
    <property type="entry name" value="Sec7 domain"/>
    <property type="match status" value="1"/>
</dbReference>
<dbReference type="PROSITE" id="PS50190">
    <property type="entry name" value="SEC7"/>
    <property type="match status" value="1"/>
</dbReference>
<dbReference type="InterPro" id="IPR035999">
    <property type="entry name" value="Sec7_dom_sf"/>
</dbReference>